<name>A0A7H8QXC1_TALRU</name>
<gene>
    <name evidence="1" type="ORF">TRUGW13939_05400</name>
</gene>
<reference evidence="2" key="1">
    <citation type="submission" date="2020-06" db="EMBL/GenBank/DDBJ databases">
        <title>A chromosome-scale genome assembly of Talaromyces rugulosus W13939.</title>
        <authorList>
            <person name="Wang B."/>
            <person name="Guo L."/>
            <person name="Ye K."/>
            <person name="Wang L."/>
        </authorList>
    </citation>
    <scope>NUCLEOTIDE SEQUENCE [LARGE SCALE GENOMIC DNA]</scope>
    <source>
        <strain evidence="2">W13939</strain>
    </source>
</reference>
<dbReference type="Pfam" id="PF03318">
    <property type="entry name" value="ETX_MTX2"/>
    <property type="match status" value="1"/>
</dbReference>
<dbReference type="InterPro" id="IPR004991">
    <property type="entry name" value="Aerolysin-like"/>
</dbReference>
<keyword evidence="2" id="KW-1185">Reference proteome</keyword>
<dbReference type="Proteomes" id="UP000509510">
    <property type="component" value="Chromosome III"/>
</dbReference>
<dbReference type="AlphaFoldDB" id="A0A7H8QXC1"/>
<dbReference type="OrthoDB" id="4368749at2759"/>
<dbReference type="RefSeq" id="XP_035344456.1">
    <property type="nucleotide sequence ID" value="XM_035488563.1"/>
</dbReference>
<evidence type="ECO:0000313" key="2">
    <source>
        <dbReference type="Proteomes" id="UP000509510"/>
    </source>
</evidence>
<dbReference type="EMBL" id="CP055900">
    <property type="protein sequence ID" value="QKX58278.1"/>
    <property type="molecule type" value="Genomic_DNA"/>
</dbReference>
<dbReference type="Gene3D" id="2.170.15.10">
    <property type="entry name" value="Proaerolysin, chain A, domain 3"/>
    <property type="match status" value="1"/>
</dbReference>
<dbReference type="SUPFAM" id="SSF56973">
    <property type="entry name" value="Aerolisin/ETX pore-forming domain"/>
    <property type="match status" value="1"/>
</dbReference>
<organism evidence="1 2">
    <name type="scientific">Talaromyces rugulosus</name>
    <name type="common">Penicillium rugulosum</name>
    <dbReference type="NCBI Taxonomy" id="121627"/>
    <lineage>
        <taxon>Eukaryota</taxon>
        <taxon>Fungi</taxon>
        <taxon>Dikarya</taxon>
        <taxon>Ascomycota</taxon>
        <taxon>Pezizomycotina</taxon>
        <taxon>Eurotiomycetes</taxon>
        <taxon>Eurotiomycetidae</taxon>
        <taxon>Eurotiales</taxon>
        <taxon>Trichocomaceae</taxon>
        <taxon>Talaromyces</taxon>
        <taxon>Talaromyces sect. Islandici</taxon>
    </lineage>
</organism>
<proteinExistence type="predicted"/>
<dbReference type="PANTHER" id="PTHR39244:SF5">
    <property type="entry name" value="NATTERIN-3-LIKE"/>
    <property type="match status" value="1"/>
</dbReference>
<protein>
    <submittedName>
        <fullName evidence="1">Uncharacterized protein</fullName>
    </submittedName>
</protein>
<dbReference type="InterPro" id="IPR053237">
    <property type="entry name" value="Natterin_C"/>
</dbReference>
<dbReference type="PANTHER" id="PTHR39244">
    <property type="entry name" value="NATTERIN-4"/>
    <property type="match status" value="1"/>
</dbReference>
<accession>A0A7H8QXC1</accession>
<sequence>MAVGSLAQVDEKYVDDWGDLTLTGDILRDPIKLFKREDILSGRWNLEEVLYDTGVGSVAQTAPEELVSHTVTNNTDVAEKPHVDLSKTVSETSSFTFTTGITIEAGLAFQAGIPFVAEGKIETKASAKYEFTWGHSKTFSTTIGHQVPVETPAHSKVRATSYVKSSKLDVPCKMKWRSQLDNTVIAHSNLVYHGVSYWDFSVEYDEEKLPH</sequence>
<dbReference type="KEGG" id="trg:TRUGW13939_05400"/>
<evidence type="ECO:0000313" key="1">
    <source>
        <dbReference type="EMBL" id="QKX58278.1"/>
    </source>
</evidence>
<dbReference type="GeneID" id="55992897"/>